<comment type="similarity">
    <text evidence="1">Belongs to the PPR family. PCMP-H subfamily.</text>
</comment>
<dbReference type="Gramene" id="EOX95739">
    <property type="protein sequence ID" value="EOX95739"/>
    <property type="gene ID" value="TCM_005171"/>
</dbReference>
<evidence type="ECO:0000256" key="4">
    <source>
        <dbReference type="PROSITE-ProRule" id="PRU00708"/>
    </source>
</evidence>
<keyword evidence="7" id="KW-1185">Reference proteome</keyword>
<evidence type="ECO:0000259" key="5">
    <source>
        <dbReference type="Pfam" id="PF14432"/>
    </source>
</evidence>
<feature type="repeat" description="PPR" evidence="4">
    <location>
        <begin position="537"/>
        <end position="571"/>
    </location>
</feature>
<dbReference type="Pfam" id="PF14432">
    <property type="entry name" value="DYW_deaminase"/>
    <property type="match status" value="1"/>
</dbReference>
<protein>
    <submittedName>
        <fullName evidence="6">Pentatricopeptide repeat-containing protein, putative</fullName>
    </submittedName>
</protein>
<dbReference type="FunFam" id="1.25.40.10:FF:000031">
    <property type="entry name" value="Pentatricopeptide repeat-containing protein mitochondrial"/>
    <property type="match status" value="1"/>
</dbReference>
<name>A0A061DSI9_THECC</name>
<dbReference type="EMBL" id="CM001879">
    <property type="protein sequence ID" value="EOX95739.1"/>
    <property type="molecule type" value="Genomic_DNA"/>
</dbReference>
<organism evidence="6 7">
    <name type="scientific">Theobroma cacao</name>
    <name type="common">Cacao</name>
    <name type="synonym">Cocoa</name>
    <dbReference type="NCBI Taxonomy" id="3641"/>
    <lineage>
        <taxon>Eukaryota</taxon>
        <taxon>Viridiplantae</taxon>
        <taxon>Streptophyta</taxon>
        <taxon>Embryophyta</taxon>
        <taxon>Tracheophyta</taxon>
        <taxon>Spermatophyta</taxon>
        <taxon>Magnoliopsida</taxon>
        <taxon>eudicotyledons</taxon>
        <taxon>Gunneridae</taxon>
        <taxon>Pentapetalae</taxon>
        <taxon>rosids</taxon>
        <taxon>malvids</taxon>
        <taxon>Malvales</taxon>
        <taxon>Malvaceae</taxon>
        <taxon>Byttnerioideae</taxon>
        <taxon>Theobroma</taxon>
    </lineage>
</organism>
<gene>
    <name evidence="6" type="ORF">TCM_005171</name>
</gene>
<dbReference type="eggNOG" id="KOG4197">
    <property type="taxonomic scope" value="Eukaryota"/>
</dbReference>
<dbReference type="InterPro" id="IPR046848">
    <property type="entry name" value="E_motif"/>
</dbReference>
<feature type="repeat" description="PPR" evidence="4">
    <location>
        <begin position="467"/>
        <end position="501"/>
    </location>
</feature>
<dbReference type="Proteomes" id="UP000026915">
    <property type="component" value="Chromosome 1"/>
</dbReference>
<evidence type="ECO:0000256" key="2">
    <source>
        <dbReference type="ARBA" id="ARBA00022737"/>
    </source>
</evidence>
<dbReference type="GO" id="GO:0008270">
    <property type="term" value="F:zinc ion binding"/>
    <property type="evidence" value="ECO:0007669"/>
    <property type="project" value="InterPro"/>
</dbReference>
<evidence type="ECO:0000256" key="3">
    <source>
        <dbReference type="ARBA" id="ARBA00061659"/>
    </source>
</evidence>
<dbReference type="AlphaFoldDB" id="A0A061DSI9"/>
<dbReference type="InterPro" id="IPR002885">
    <property type="entry name" value="PPR_rpt"/>
</dbReference>
<feature type="repeat" description="PPR" evidence="4">
    <location>
        <begin position="502"/>
        <end position="536"/>
    </location>
</feature>
<dbReference type="Pfam" id="PF13041">
    <property type="entry name" value="PPR_2"/>
    <property type="match status" value="4"/>
</dbReference>
<dbReference type="HOGENOM" id="CLU_002706_15_0_1"/>
<evidence type="ECO:0000256" key="1">
    <source>
        <dbReference type="ARBA" id="ARBA00006643"/>
    </source>
</evidence>
<feature type="domain" description="DYW" evidence="5">
    <location>
        <begin position="852"/>
        <end position="944"/>
    </location>
</feature>
<feature type="repeat" description="PPR" evidence="4">
    <location>
        <begin position="331"/>
        <end position="365"/>
    </location>
</feature>
<accession>A0A061DSI9</accession>
<feature type="repeat" description="PPR" evidence="4">
    <location>
        <begin position="300"/>
        <end position="330"/>
    </location>
</feature>
<feature type="repeat" description="PPR" evidence="4">
    <location>
        <begin position="673"/>
        <end position="708"/>
    </location>
</feature>
<dbReference type="Pfam" id="PF20431">
    <property type="entry name" value="E_motif"/>
    <property type="match status" value="1"/>
</dbReference>
<feature type="repeat" description="PPR" evidence="4">
    <location>
        <begin position="366"/>
        <end position="400"/>
    </location>
</feature>
<feature type="repeat" description="PPR" evidence="4">
    <location>
        <begin position="638"/>
        <end position="672"/>
    </location>
</feature>
<dbReference type="NCBIfam" id="TIGR00756">
    <property type="entry name" value="PPR"/>
    <property type="match status" value="8"/>
</dbReference>
<dbReference type="FunCoup" id="A0A061DSI9">
    <property type="interactions" value="485"/>
</dbReference>
<dbReference type="FunFam" id="1.25.40.10:FF:000393">
    <property type="entry name" value="Pentatricopeptide repeat-containing protein At1g20230"/>
    <property type="match status" value="1"/>
</dbReference>
<dbReference type="Pfam" id="PF01535">
    <property type="entry name" value="PPR"/>
    <property type="match status" value="4"/>
</dbReference>
<dbReference type="InterPro" id="IPR011990">
    <property type="entry name" value="TPR-like_helical_dom_sf"/>
</dbReference>
<dbReference type="FunFam" id="1.25.40.10:FF:000285">
    <property type="entry name" value="Pentatricopeptide repeat-containing protein, chloroplastic"/>
    <property type="match status" value="1"/>
</dbReference>
<evidence type="ECO:0000313" key="6">
    <source>
        <dbReference type="EMBL" id="EOX95739.1"/>
    </source>
</evidence>
<dbReference type="FunFam" id="1.25.40.10:FF:001383">
    <property type="entry name" value="Pentatricopeptide repeat-containing protein mitochondrial"/>
    <property type="match status" value="1"/>
</dbReference>
<dbReference type="GO" id="GO:0009451">
    <property type="term" value="P:RNA modification"/>
    <property type="evidence" value="ECO:0000318"/>
    <property type="project" value="GO_Central"/>
</dbReference>
<dbReference type="OMA" id="INMYVKN"/>
<dbReference type="InParanoid" id="A0A061DSI9"/>
<evidence type="ECO:0000313" key="7">
    <source>
        <dbReference type="Proteomes" id="UP000026915"/>
    </source>
</evidence>
<reference evidence="6 7" key="1">
    <citation type="journal article" date="2013" name="Genome Biol.">
        <title>The genome sequence of the most widely cultivated cacao type and its use to identify candidate genes regulating pod color.</title>
        <authorList>
            <person name="Motamayor J.C."/>
            <person name="Mockaitis K."/>
            <person name="Schmutz J."/>
            <person name="Haiminen N."/>
            <person name="Iii D.L."/>
            <person name="Cornejo O."/>
            <person name="Findley S.D."/>
            <person name="Zheng P."/>
            <person name="Utro F."/>
            <person name="Royaert S."/>
            <person name="Saski C."/>
            <person name="Jenkins J."/>
            <person name="Podicheti R."/>
            <person name="Zhao M."/>
            <person name="Scheffler B.E."/>
            <person name="Stack J.C."/>
            <person name="Feltus F.A."/>
            <person name="Mustiga G.M."/>
            <person name="Amores F."/>
            <person name="Phillips W."/>
            <person name="Marelli J.P."/>
            <person name="May G.D."/>
            <person name="Shapiro H."/>
            <person name="Ma J."/>
            <person name="Bustamante C.D."/>
            <person name="Schnell R.J."/>
            <person name="Main D."/>
            <person name="Gilbert D."/>
            <person name="Parida L."/>
            <person name="Kuhn D.N."/>
        </authorList>
    </citation>
    <scope>NUCLEOTIDE SEQUENCE [LARGE SCALE GENOMIC DNA]</scope>
    <source>
        <strain evidence="7">cv. Matina 1-6</strain>
    </source>
</reference>
<proteinExistence type="inferred from homology"/>
<dbReference type="FunFam" id="1.25.40.10:FF:000280">
    <property type="entry name" value="Pentatricopeptide repeat-containing protein"/>
    <property type="match status" value="1"/>
</dbReference>
<feature type="repeat" description="PPR" evidence="4">
    <location>
        <begin position="607"/>
        <end position="637"/>
    </location>
</feature>
<sequence length="944" mass="106482">MDKIALFRHYFSLSLHQNTLIQNPTKPTKISPSSVALGPTFTSPEIQLSTFSLPHSWSSLSSSGTFDFSDEVKGVNSLESVKVLHARSLKMCNDWSSDSVAKSLISSYLKFGEFRAATMVFFMAFDRNYVFWSSFLDELHSCGGETRGVLEVFGKFYNKGVSSDSKILTLALKMCGCLMDSWLGLQIHADLIKKGFDLDVYLKCALMNLYGRCWDLESANQVFNEMVEKEDPVWNEAIMVNMRNERWEKAMELFREMQFSPAKTNSSTIAKMLQGCSKVGALEEGKQIHGYVLKFALVSDMSVCNSLINMYSKNNRLELARRVFDLMEDHNLSSWNSIISSYAARGYLNDAWDLLNEMESSAMKPDIITWNCLLSGHALHGSYKAVLTMLRRTQVMGFRPNSSSVTSVLQAAAELGILNLGREIHGYVIRNGLDSDVYVGTSLLDMYVKHDCLGKAQAVFDNMNNRNIVAWNSLISGYSFKGLFEDAMTLLNGMKEEGITPDLVTWNGLISGYSIWGRSNEALALIHQTKNSGMTPNVVSWTALISGSSQNGNYRDSLEFFIQMQQECIRPNSVTISCLLRNCGGLSLLQKGKEIHCVSIKNGFIEDVFAATALIDMYSKSGNLKAAYEVFKRIENKTLASWNCLIMGFAIYGLGKEVVSLFDEMLGAGILPDAITFTAVLSGCKNSGLVDEGWKFFDSMSSDYGIIPTFEHYSCMVDLLGRAGYLDEAWDFIQKMPLRPDATIWGALLISCRIHKNMQFAEIAAKKLFKLEPYNSANYVLMMNLYAMFDRWEDVERIKDLMRNTGVKNGQVWSWIQIDQMVHLFSAGENHPDEGEIYFELYHMVSEMKKLGYKPDVKCVCQNTDDNEKEEMLLSHTEKLAITYGLIKSRNDAPIRVIKNTRICPDCHTAAKYISLVKKREIFLRDGGRFHHFSEGKCSCNDCW</sequence>
<dbReference type="PROSITE" id="PS51375">
    <property type="entry name" value="PPR"/>
    <property type="match status" value="9"/>
</dbReference>
<dbReference type="InterPro" id="IPR032867">
    <property type="entry name" value="DYW_dom"/>
</dbReference>
<dbReference type="GO" id="GO:0003723">
    <property type="term" value="F:RNA binding"/>
    <property type="evidence" value="ECO:0007669"/>
    <property type="project" value="InterPro"/>
</dbReference>
<keyword evidence="2" id="KW-0677">Repeat</keyword>
<dbReference type="PANTHER" id="PTHR47926">
    <property type="entry name" value="PENTATRICOPEPTIDE REPEAT-CONTAINING PROTEIN"/>
    <property type="match status" value="1"/>
</dbReference>
<dbReference type="InterPro" id="IPR046960">
    <property type="entry name" value="PPR_At4g14850-like_plant"/>
</dbReference>
<dbReference type="Gene3D" id="1.25.40.10">
    <property type="entry name" value="Tetratricopeptide repeat domain"/>
    <property type="match status" value="6"/>
</dbReference>
<comment type="similarity">
    <text evidence="3">Belongs to the PPR family. PCMP-E subfamily.</text>
</comment>